<dbReference type="PANTHER" id="PTHR40606:SF1">
    <property type="entry name" value="UPF0339 PROTEIN YEGP"/>
    <property type="match status" value="1"/>
</dbReference>
<feature type="domain" description="DUF1508" evidence="3">
    <location>
        <begin position="11"/>
        <end position="56"/>
    </location>
</feature>
<feature type="domain" description="DUF1508" evidence="3">
    <location>
        <begin position="62"/>
        <end position="108"/>
    </location>
</feature>
<dbReference type="AlphaFoldDB" id="A0AAU9AS98"/>
<dbReference type="InterPro" id="IPR036913">
    <property type="entry name" value="YegP-like_sf"/>
</dbReference>
<dbReference type="GeneID" id="83065662"/>
<proteinExistence type="inferred from homology"/>
<dbReference type="KEGG" id="lem:LEN_3861"/>
<feature type="region of interest" description="Disordered" evidence="2">
    <location>
        <begin position="77"/>
        <end position="112"/>
    </location>
</feature>
<dbReference type="InterPro" id="IPR010879">
    <property type="entry name" value="DUF1508"/>
</dbReference>
<dbReference type="InterPro" id="IPR051141">
    <property type="entry name" value="UPF0339_domain"/>
</dbReference>
<reference evidence="4 5" key="1">
    <citation type="journal article" date="2017" name="DNA Res.">
        <title>Complete genome sequence and expression profile of the commercial lytic enzyme producer Lysobacter enzymogenes M497-1.</title>
        <authorList>
            <person name="Takami H."/>
            <person name="Toyoda A."/>
            <person name="Uchiyama I."/>
            <person name="Itoh T."/>
            <person name="Takaki Y."/>
            <person name="Arai W."/>
            <person name="Nishi S."/>
            <person name="Kawai M."/>
            <person name="Shinya K."/>
            <person name="Ikeda H."/>
        </authorList>
    </citation>
    <scope>NUCLEOTIDE SEQUENCE [LARGE SCALE GENOMIC DNA]</scope>
    <source>
        <strain evidence="4 5">M497-1</strain>
    </source>
</reference>
<name>A0AAU9AS98_LYSEN</name>
<dbReference type="PANTHER" id="PTHR40606">
    <property type="match status" value="1"/>
</dbReference>
<gene>
    <name evidence="4" type="ORF">LEN_3861</name>
</gene>
<dbReference type="RefSeq" id="WP_096379790.1">
    <property type="nucleotide sequence ID" value="NZ_AP014940.1"/>
</dbReference>
<dbReference type="EMBL" id="AP014940">
    <property type="protein sequence ID" value="BAV99348.1"/>
    <property type="molecule type" value="Genomic_DNA"/>
</dbReference>
<evidence type="ECO:0000259" key="3">
    <source>
        <dbReference type="Pfam" id="PF07411"/>
    </source>
</evidence>
<dbReference type="Pfam" id="PF07411">
    <property type="entry name" value="DUF1508"/>
    <property type="match status" value="2"/>
</dbReference>
<dbReference type="Gene3D" id="2.30.29.80">
    <property type="match status" value="1"/>
</dbReference>
<evidence type="ECO:0000313" key="5">
    <source>
        <dbReference type="Proteomes" id="UP000218824"/>
    </source>
</evidence>
<accession>A0AAU9AS98</accession>
<organism evidence="4 5">
    <name type="scientific">Lysobacter enzymogenes</name>
    <dbReference type="NCBI Taxonomy" id="69"/>
    <lineage>
        <taxon>Bacteria</taxon>
        <taxon>Pseudomonadati</taxon>
        <taxon>Pseudomonadota</taxon>
        <taxon>Gammaproteobacteria</taxon>
        <taxon>Lysobacterales</taxon>
        <taxon>Lysobacteraceae</taxon>
        <taxon>Lysobacter</taxon>
    </lineage>
</organism>
<sequence length="112" mass="12014">MAGKYVVSKQSNGQYHFVLKAGNGQVILSSESYKQKASALEGIESVRKNSQIDARYVRKQAADGRLYFLLDASNGQPIGNSQMYKDASGREGGIASVKENGPSLKVEDISGA</sequence>
<dbReference type="SUPFAM" id="SSF160113">
    <property type="entry name" value="YegP-like"/>
    <property type="match status" value="2"/>
</dbReference>
<protein>
    <recommendedName>
        <fullName evidence="3">DUF1508 domain-containing protein</fullName>
    </recommendedName>
</protein>
<evidence type="ECO:0000256" key="1">
    <source>
        <dbReference type="ARBA" id="ARBA00007576"/>
    </source>
</evidence>
<evidence type="ECO:0000313" key="4">
    <source>
        <dbReference type="EMBL" id="BAV99348.1"/>
    </source>
</evidence>
<dbReference type="Proteomes" id="UP000218824">
    <property type="component" value="Chromosome"/>
</dbReference>
<evidence type="ECO:0000256" key="2">
    <source>
        <dbReference type="SAM" id="MobiDB-lite"/>
    </source>
</evidence>
<comment type="similarity">
    <text evidence="1">Belongs to the UPF0339 family. Duplicated subfamily.</text>
</comment>